<evidence type="ECO:0000313" key="2">
    <source>
        <dbReference type="Proteomes" id="UP000244896"/>
    </source>
</evidence>
<keyword evidence="2" id="KW-1185">Reference proteome</keyword>
<reference evidence="1 2" key="1">
    <citation type="journal article" date="2018" name="Syst. Appl. Microbiol.">
        <title>Ereboglobus luteus gen. nov. sp. nov. from cockroach guts, and new insights into the oxygen relationship of the genera Opitutus and Didymococcus (Verrucomicrobia: Opitutaceae).</title>
        <authorList>
            <person name="Tegtmeier D."/>
            <person name="Belitz A."/>
            <person name="Radek R."/>
            <person name="Heimerl T."/>
            <person name="Brune A."/>
        </authorList>
    </citation>
    <scope>NUCLEOTIDE SEQUENCE [LARGE SCALE GENOMIC DNA]</scope>
    <source>
        <strain evidence="1 2">Ho45</strain>
    </source>
</reference>
<proteinExistence type="predicted"/>
<dbReference type="EMBL" id="CP023004">
    <property type="protein sequence ID" value="AWI08464.1"/>
    <property type="molecule type" value="Genomic_DNA"/>
</dbReference>
<dbReference type="Pfam" id="PF13688">
    <property type="entry name" value="Reprolysin_5"/>
    <property type="match status" value="1"/>
</dbReference>
<accession>A0A2U8E187</accession>
<sequence>MKNKTRQRLAAGVVMALCIASALCILWQAGKQAMPITPSQSLVDAKADERMMSLSAAASLSRIYDDGVSGQNRDAEQHSSQPPSMFDDAVMVDVREILPNLSQPVTKWSDYTPELLTLAFPGGRTVDYAMTSVREEHGRTIWSGRSDANDASAFLVTVATADTWYVETTDPHTGNNVIYYATGASVRSLVREPTRGACDVVVSGAATSHVADTQSQPEAHVLANESESVVAAASTRNVDVVFFYDQTAFARSGSNAETIKSQAITQIARSNKILENSGVDAFRWNFAGVYQIPAYDSDEDPDPMGALSAMSNQQGTVGSYVYRRAQYHGADQMLLYFGKRDSTYAGMAQIDGRYSVVYYGADYQTLTHELAHNFGCRHDRDESATSATDDDGNYHYGHLFEAPLYTSGTVGTVMSYANVYQGSMREDYFSNPSVEFHGVPTGVPAGEPRAADNARVLREQAATMASYGSVPGKPPFIVTHPRSGHYQVTSAITLRVRTDIDQVFYQWRKDGRDIKDATNAEYKIDCAQEPHAGRYTVHVSNIKGSMTSNEAVIGVGGNNGWGWGYGTGESDLGGDDVSGGGGAPGLYYFSALLMLALFRRAFARGSRK</sequence>
<dbReference type="InterPro" id="IPR013783">
    <property type="entry name" value="Ig-like_fold"/>
</dbReference>
<dbReference type="OrthoDB" id="102721at2"/>
<evidence type="ECO:0008006" key="3">
    <source>
        <dbReference type="Google" id="ProtNLM"/>
    </source>
</evidence>
<dbReference type="AlphaFoldDB" id="A0A2U8E187"/>
<dbReference type="SUPFAM" id="SSF55486">
    <property type="entry name" value="Metalloproteases ('zincins'), catalytic domain"/>
    <property type="match status" value="1"/>
</dbReference>
<dbReference type="SUPFAM" id="SSF48726">
    <property type="entry name" value="Immunoglobulin"/>
    <property type="match status" value="1"/>
</dbReference>
<dbReference type="Proteomes" id="UP000244896">
    <property type="component" value="Chromosome"/>
</dbReference>
<dbReference type="InterPro" id="IPR024079">
    <property type="entry name" value="MetalloPept_cat_dom_sf"/>
</dbReference>
<protein>
    <recommendedName>
        <fullName evidence="3">Ig-like domain-containing protein</fullName>
    </recommendedName>
</protein>
<gene>
    <name evidence="1" type="ORF">CKA38_03655</name>
</gene>
<dbReference type="Gene3D" id="2.60.40.10">
    <property type="entry name" value="Immunoglobulins"/>
    <property type="match status" value="1"/>
</dbReference>
<dbReference type="KEGG" id="elut:CKA38_03655"/>
<dbReference type="InterPro" id="IPR036179">
    <property type="entry name" value="Ig-like_dom_sf"/>
</dbReference>
<dbReference type="Gene3D" id="3.40.390.10">
    <property type="entry name" value="Collagenase (Catalytic Domain)"/>
    <property type="match status" value="1"/>
</dbReference>
<dbReference type="RefSeq" id="WP_152032655.1">
    <property type="nucleotide sequence ID" value="NZ_CP023004.1"/>
</dbReference>
<organism evidence="1 2">
    <name type="scientific">Ereboglobus luteus</name>
    <dbReference type="NCBI Taxonomy" id="1796921"/>
    <lineage>
        <taxon>Bacteria</taxon>
        <taxon>Pseudomonadati</taxon>
        <taxon>Verrucomicrobiota</taxon>
        <taxon>Opitutia</taxon>
        <taxon>Opitutales</taxon>
        <taxon>Opitutaceae</taxon>
        <taxon>Ereboglobus</taxon>
    </lineage>
</organism>
<dbReference type="GO" id="GO:0008237">
    <property type="term" value="F:metallopeptidase activity"/>
    <property type="evidence" value="ECO:0007669"/>
    <property type="project" value="InterPro"/>
</dbReference>
<name>A0A2U8E187_9BACT</name>
<evidence type="ECO:0000313" key="1">
    <source>
        <dbReference type="EMBL" id="AWI08464.1"/>
    </source>
</evidence>